<organism evidence="2 3">
    <name type="scientific">Monosporascus ibericus</name>
    <dbReference type="NCBI Taxonomy" id="155417"/>
    <lineage>
        <taxon>Eukaryota</taxon>
        <taxon>Fungi</taxon>
        <taxon>Dikarya</taxon>
        <taxon>Ascomycota</taxon>
        <taxon>Pezizomycotina</taxon>
        <taxon>Sordariomycetes</taxon>
        <taxon>Xylariomycetidae</taxon>
        <taxon>Xylariales</taxon>
        <taxon>Xylariales incertae sedis</taxon>
        <taxon>Monosporascus</taxon>
    </lineage>
</organism>
<dbReference type="OrthoDB" id="4716581at2759"/>
<dbReference type="Proteomes" id="UP000293360">
    <property type="component" value="Unassembled WGS sequence"/>
</dbReference>
<reference evidence="2 3" key="1">
    <citation type="submission" date="2018-06" db="EMBL/GenBank/DDBJ databases">
        <title>Complete Genomes of Monosporascus.</title>
        <authorList>
            <person name="Robinson A.J."/>
            <person name="Natvig D.O."/>
        </authorList>
    </citation>
    <scope>NUCLEOTIDE SEQUENCE [LARGE SCALE GENOMIC DNA]</scope>
    <source>
        <strain evidence="2 3">CBS 110550</strain>
    </source>
</reference>
<protein>
    <submittedName>
        <fullName evidence="2">Uncharacterized protein</fullName>
    </submittedName>
</protein>
<dbReference type="AlphaFoldDB" id="A0A4Q4T962"/>
<feature type="compositionally biased region" description="Basic and acidic residues" evidence="1">
    <location>
        <begin position="79"/>
        <end position="89"/>
    </location>
</feature>
<feature type="region of interest" description="Disordered" evidence="1">
    <location>
        <begin position="73"/>
        <end position="157"/>
    </location>
</feature>
<keyword evidence="3" id="KW-1185">Reference proteome</keyword>
<feature type="compositionally biased region" description="Basic and acidic residues" evidence="1">
    <location>
        <begin position="108"/>
        <end position="140"/>
    </location>
</feature>
<gene>
    <name evidence="2" type="ORF">DL764_005844</name>
</gene>
<comment type="caution">
    <text evidence="2">The sequence shown here is derived from an EMBL/GenBank/DDBJ whole genome shotgun (WGS) entry which is preliminary data.</text>
</comment>
<accession>A0A4Q4T962</accession>
<feature type="compositionally biased region" description="Low complexity" evidence="1">
    <location>
        <begin position="95"/>
        <end position="107"/>
    </location>
</feature>
<feature type="compositionally biased region" description="Polar residues" evidence="1">
    <location>
        <begin position="1"/>
        <end position="23"/>
    </location>
</feature>
<dbReference type="EMBL" id="QJNU01000320">
    <property type="protein sequence ID" value="RYP02312.1"/>
    <property type="molecule type" value="Genomic_DNA"/>
</dbReference>
<sequence>MSSNSDAANGNPNASTGTSSTGTKDWKPYTVPYTGGGAIPTDRGWVPSAWVVGPGAARAPNGLAFPAAAGSANAIVPGRDPEGQTRLHEPAGVFSVSPPQQQQAPRSSTREGEGDGDRGRESQRESQRETETKTEREARKSCSGQGRGQAGGLDACI</sequence>
<proteinExistence type="predicted"/>
<evidence type="ECO:0000256" key="1">
    <source>
        <dbReference type="SAM" id="MobiDB-lite"/>
    </source>
</evidence>
<name>A0A4Q4T962_9PEZI</name>
<feature type="region of interest" description="Disordered" evidence="1">
    <location>
        <begin position="1"/>
        <end position="43"/>
    </location>
</feature>
<evidence type="ECO:0000313" key="3">
    <source>
        <dbReference type="Proteomes" id="UP000293360"/>
    </source>
</evidence>
<evidence type="ECO:0000313" key="2">
    <source>
        <dbReference type="EMBL" id="RYP02312.1"/>
    </source>
</evidence>